<organism evidence="2 3">
    <name type="scientific">Pontibacillus salipaludis</name>
    <dbReference type="NCBI Taxonomy" id="1697394"/>
    <lineage>
        <taxon>Bacteria</taxon>
        <taxon>Bacillati</taxon>
        <taxon>Bacillota</taxon>
        <taxon>Bacilli</taxon>
        <taxon>Bacillales</taxon>
        <taxon>Bacillaceae</taxon>
        <taxon>Pontibacillus</taxon>
    </lineage>
</organism>
<dbReference type="Proteomes" id="UP000642571">
    <property type="component" value="Unassembled WGS sequence"/>
</dbReference>
<dbReference type="PROSITE" id="PS51186">
    <property type="entry name" value="GNAT"/>
    <property type="match status" value="1"/>
</dbReference>
<keyword evidence="3" id="KW-1185">Reference proteome</keyword>
<dbReference type="InterPro" id="IPR000182">
    <property type="entry name" value="GNAT_dom"/>
</dbReference>
<reference evidence="3" key="1">
    <citation type="journal article" date="2019" name="Int. J. Syst. Evol. Microbiol.">
        <title>The Global Catalogue of Microorganisms (GCM) 10K type strain sequencing project: providing services to taxonomists for standard genome sequencing and annotation.</title>
        <authorList>
            <consortium name="The Broad Institute Genomics Platform"/>
            <consortium name="The Broad Institute Genome Sequencing Center for Infectious Disease"/>
            <person name="Wu L."/>
            <person name="Ma J."/>
        </authorList>
    </citation>
    <scope>NUCLEOTIDE SEQUENCE [LARGE SCALE GENOMIC DNA]</scope>
    <source>
        <strain evidence="3">CGMCC 1.15353</strain>
    </source>
</reference>
<dbReference type="Gene3D" id="3.40.630.30">
    <property type="match status" value="1"/>
</dbReference>
<evidence type="ECO:0000313" key="2">
    <source>
        <dbReference type="EMBL" id="GGD08226.1"/>
    </source>
</evidence>
<gene>
    <name evidence="2" type="ORF">GCM10011389_14720</name>
</gene>
<name>A0ABQ1Q0D9_9BACI</name>
<dbReference type="SUPFAM" id="SSF55729">
    <property type="entry name" value="Acyl-CoA N-acyltransferases (Nat)"/>
    <property type="match status" value="1"/>
</dbReference>
<protein>
    <submittedName>
        <fullName evidence="2">N-acetyltransferase</fullName>
    </submittedName>
</protein>
<accession>A0ABQ1Q0D9</accession>
<sequence>MKFTIRQEQPNDYKKTEKVIEEAFKGAEHSDGTEQVLVERLRKAEGYIPELSLVAVRNEEIIGHVLLTPITVNDEDHKALSLALAPVSVVPKAQKQGVGKQLIHQSLQAAKEKGFTSVIVLGDPLYYGKFGFLKASTWGIIAPFEVPEDAFMALELEEGALQNVRGTVEYPQAFIE</sequence>
<evidence type="ECO:0000259" key="1">
    <source>
        <dbReference type="PROSITE" id="PS51186"/>
    </source>
</evidence>
<proteinExistence type="predicted"/>
<dbReference type="InterPro" id="IPR016181">
    <property type="entry name" value="Acyl_CoA_acyltransferase"/>
</dbReference>
<dbReference type="CDD" id="cd04301">
    <property type="entry name" value="NAT_SF"/>
    <property type="match status" value="1"/>
</dbReference>
<dbReference type="Pfam" id="PF13527">
    <property type="entry name" value="Acetyltransf_9"/>
    <property type="match status" value="1"/>
</dbReference>
<evidence type="ECO:0000313" key="3">
    <source>
        <dbReference type="Proteomes" id="UP000642571"/>
    </source>
</evidence>
<dbReference type="RefSeq" id="WP_188652351.1">
    <property type="nucleotide sequence ID" value="NZ_BMIN01000005.1"/>
</dbReference>
<feature type="domain" description="N-acetyltransferase" evidence="1">
    <location>
        <begin position="3"/>
        <end position="157"/>
    </location>
</feature>
<dbReference type="EMBL" id="BMIN01000005">
    <property type="protein sequence ID" value="GGD08226.1"/>
    <property type="molecule type" value="Genomic_DNA"/>
</dbReference>
<comment type="caution">
    <text evidence="2">The sequence shown here is derived from an EMBL/GenBank/DDBJ whole genome shotgun (WGS) entry which is preliminary data.</text>
</comment>